<protein>
    <submittedName>
        <fullName evidence="3">Uncharacterized protein</fullName>
    </submittedName>
</protein>
<dbReference type="Proteomes" id="UP000048289">
    <property type="component" value="Unassembled WGS sequence"/>
</dbReference>
<dbReference type="EMBL" id="CQQC01002655">
    <property type="protein sequence ID" value="CNX05701.1"/>
    <property type="molecule type" value="Genomic_DNA"/>
</dbReference>
<evidence type="ECO:0000313" key="2">
    <source>
        <dbReference type="EMBL" id="CFS20165.1"/>
    </source>
</evidence>
<dbReference type="Proteomes" id="UP000039217">
    <property type="component" value="Unassembled WGS sequence"/>
</dbReference>
<name>A0A655FZ63_MYCTX</name>
<gene>
    <name evidence="2" type="ORF">ERS007657_04530</name>
    <name evidence="3" type="ORF">ERS007661_04436</name>
    <name evidence="1" type="ORF">ERS007681_01910</name>
</gene>
<dbReference type="Proteomes" id="UP000046680">
    <property type="component" value="Unassembled WGS sequence"/>
</dbReference>
<sequence>MQFDRTGLAQHAYQRTLGVAPHDRVVDDDEPLAADHLFERVELQPDAELTDGL</sequence>
<proteinExistence type="predicted"/>
<accession>A0A655FZ63</accession>
<evidence type="ECO:0000313" key="4">
    <source>
        <dbReference type="Proteomes" id="UP000039217"/>
    </source>
</evidence>
<dbReference type="EMBL" id="CGCX01003335">
    <property type="protein sequence ID" value="CFS20165.1"/>
    <property type="molecule type" value="Genomic_DNA"/>
</dbReference>
<evidence type="ECO:0000313" key="6">
    <source>
        <dbReference type="Proteomes" id="UP000048289"/>
    </source>
</evidence>
<dbReference type="AlphaFoldDB" id="A0A655FZ63"/>
<evidence type="ECO:0000313" key="3">
    <source>
        <dbReference type="EMBL" id="CNX05701.1"/>
    </source>
</evidence>
<reference evidence="4 5" key="1">
    <citation type="submission" date="2015-03" db="EMBL/GenBank/DDBJ databases">
        <authorList>
            <consortium name="Pathogen Informatics"/>
        </authorList>
    </citation>
    <scope>NUCLEOTIDE SEQUENCE [LARGE SCALE GENOMIC DNA]</scope>
    <source>
        <strain evidence="2 5">C09601061</strain>
        <strain evidence="3 4">D00501624</strain>
        <strain evidence="1 6">G09901357</strain>
    </source>
</reference>
<dbReference type="EMBL" id="CFOE01000218">
    <property type="protein sequence ID" value="CFE39530.1"/>
    <property type="molecule type" value="Genomic_DNA"/>
</dbReference>
<organism evidence="3 4">
    <name type="scientific">Mycobacterium tuberculosis</name>
    <dbReference type="NCBI Taxonomy" id="1773"/>
    <lineage>
        <taxon>Bacteria</taxon>
        <taxon>Bacillati</taxon>
        <taxon>Actinomycetota</taxon>
        <taxon>Actinomycetes</taxon>
        <taxon>Mycobacteriales</taxon>
        <taxon>Mycobacteriaceae</taxon>
        <taxon>Mycobacterium</taxon>
        <taxon>Mycobacterium tuberculosis complex</taxon>
    </lineage>
</organism>
<evidence type="ECO:0000313" key="5">
    <source>
        <dbReference type="Proteomes" id="UP000046680"/>
    </source>
</evidence>
<evidence type="ECO:0000313" key="1">
    <source>
        <dbReference type="EMBL" id="CFE39530.1"/>
    </source>
</evidence>